<evidence type="ECO:0000313" key="5">
    <source>
        <dbReference type="EMBL" id="KAK9922972.1"/>
    </source>
</evidence>
<dbReference type="AlphaFoldDB" id="A0AAW1WE06"/>
<feature type="region of interest" description="Disordered" evidence="2">
    <location>
        <begin position="360"/>
        <end position="410"/>
    </location>
</feature>
<dbReference type="InterPro" id="IPR025836">
    <property type="entry name" value="Zn_knuckle_CX2CX4HX4C"/>
</dbReference>
<keyword evidence="3" id="KW-0732">Signal</keyword>
<evidence type="ECO:0000313" key="6">
    <source>
        <dbReference type="Proteomes" id="UP001457282"/>
    </source>
</evidence>
<proteinExistence type="predicted"/>
<dbReference type="GO" id="GO:0003676">
    <property type="term" value="F:nucleic acid binding"/>
    <property type="evidence" value="ECO:0007669"/>
    <property type="project" value="InterPro"/>
</dbReference>
<evidence type="ECO:0000259" key="4">
    <source>
        <dbReference type="PROSITE" id="PS50158"/>
    </source>
</evidence>
<feature type="compositionally biased region" description="Polar residues" evidence="2">
    <location>
        <begin position="393"/>
        <end position="407"/>
    </location>
</feature>
<feature type="signal peptide" evidence="3">
    <location>
        <begin position="1"/>
        <end position="28"/>
    </location>
</feature>
<keyword evidence="1" id="KW-0479">Metal-binding</keyword>
<keyword evidence="1" id="KW-0863">Zinc-finger</keyword>
<dbReference type="InterPro" id="IPR001878">
    <property type="entry name" value="Znf_CCHC"/>
</dbReference>
<comment type="caution">
    <text evidence="5">The sequence shown here is derived from an EMBL/GenBank/DDBJ whole genome shotgun (WGS) entry which is preliminary data.</text>
</comment>
<dbReference type="PANTHER" id="PTHR31286:SF99">
    <property type="entry name" value="DUF4283 DOMAIN-CONTAINING PROTEIN"/>
    <property type="match status" value="1"/>
</dbReference>
<organism evidence="5 6">
    <name type="scientific">Rubus argutus</name>
    <name type="common">Southern blackberry</name>
    <dbReference type="NCBI Taxonomy" id="59490"/>
    <lineage>
        <taxon>Eukaryota</taxon>
        <taxon>Viridiplantae</taxon>
        <taxon>Streptophyta</taxon>
        <taxon>Embryophyta</taxon>
        <taxon>Tracheophyta</taxon>
        <taxon>Spermatophyta</taxon>
        <taxon>Magnoliopsida</taxon>
        <taxon>eudicotyledons</taxon>
        <taxon>Gunneridae</taxon>
        <taxon>Pentapetalae</taxon>
        <taxon>rosids</taxon>
        <taxon>fabids</taxon>
        <taxon>Rosales</taxon>
        <taxon>Rosaceae</taxon>
        <taxon>Rosoideae</taxon>
        <taxon>Rosoideae incertae sedis</taxon>
        <taxon>Rubus</taxon>
    </lineage>
</organism>
<reference evidence="5 6" key="1">
    <citation type="journal article" date="2023" name="G3 (Bethesda)">
        <title>A chromosome-length genome assembly and annotation of blackberry (Rubus argutus, cv. 'Hillquist').</title>
        <authorList>
            <person name="Bruna T."/>
            <person name="Aryal R."/>
            <person name="Dudchenko O."/>
            <person name="Sargent D.J."/>
            <person name="Mead D."/>
            <person name="Buti M."/>
            <person name="Cavallini A."/>
            <person name="Hytonen T."/>
            <person name="Andres J."/>
            <person name="Pham M."/>
            <person name="Weisz D."/>
            <person name="Mascagni F."/>
            <person name="Usai G."/>
            <person name="Natali L."/>
            <person name="Bassil N."/>
            <person name="Fernandez G.E."/>
            <person name="Lomsadze A."/>
            <person name="Armour M."/>
            <person name="Olukolu B."/>
            <person name="Poorten T."/>
            <person name="Britton C."/>
            <person name="Davik J."/>
            <person name="Ashrafi H."/>
            <person name="Aiden E.L."/>
            <person name="Borodovsky M."/>
            <person name="Worthington M."/>
        </authorList>
    </citation>
    <scope>NUCLEOTIDE SEQUENCE [LARGE SCALE GENOMIC DNA]</scope>
    <source>
        <strain evidence="5">PI 553951</strain>
    </source>
</reference>
<dbReference type="GO" id="GO:0008270">
    <property type="term" value="F:zinc ion binding"/>
    <property type="evidence" value="ECO:0007669"/>
    <property type="project" value="UniProtKB-KW"/>
</dbReference>
<feature type="compositionally biased region" description="Polar residues" evidence="2">
    <location>
        <begin position="371"/>
        <end position="380"/>
    </location>
</feature>
<keyword evidence="1" id="KW-0862">Zinc</keyword>
<name>A0AAW1WE06_RUBAR</name>
<protein>
    <recommendedName>
        <fullName evidence="4">CCHC-type domain-containing protein</fullName>
    </recommendedName>
</protein>
<feature type="chain" id="PRO_5043318204" description="CCHC-type domain-containing protein" evidence="3">
    <location>
        <begin position="29"/>
        <end position="619"/>
    </location>
</feature>
<dbReference type="Proteomes" id="UP001457282">
    <property type="component" value="Unassembled WGS sequence"/>
</dbReference>
<dbReference type="EMBL" id="JBEDUW010000006">
    <property type="protein sequence ID" value="KAK9922972.1"/>
    <property type="molecule type" value="Genomic_DNA"/>
</dbReference>
<accession>A0AAW1WE06</accession>
<sequence>MYMLQLRPPPSSGLSFFLLLNVATVATPRPSFVFTSPSREEGGVDVSMQVVDGLKRARLEMDPRDIDNEPSPVFPAKSPAPLSFKASLIGTTLFDPTTGGLDDISRITAADCKVQELERGPSIQFSDKVEEDLCKPWRNTIVLKPLGRPMAYSFLMDRLVSRWKLKGPCLDIRYFKLDSLTQIGNLLGETVKVDLHTAAQARGKYARICVELDLSKPLRAEVQVKDTWYRLEYECMPTYCYSCGIVGHTQNNCPELNIVDVAAHSTLLFPGNVENIMSESLQPSTCAIGSVSATDVDGKFVDATSKIGLGPWNDVVYKRNRKNLKGKLNSSGKNDTQGSRFQVLADEIEGTHTANGQMEADGIESDRQPEKTTATMANSKTKAKGKTIAGSPILSTNSPLQTSNSTDPDPRILIRTLKKPVRQRKALKEITNGVAVKPFSIPSTDPSLTTFLKKSDPFVTPLIHHNANESSSSLLTSMIHNKGGEAREFSRGISDIIMETESTTPFENVSNENMLEVASSLGEAMFTSWGAADSKLLGIIQDLKKLYKADILVISEPKISGDQATKVANSLGFSHVCIEDANGFSGGIWLLWNKWNFDLDVVDHNMQSITALVTDVTNT</sequence>
<keyword evidence="6" id="KW-1185">Reference proteome</keyword>
<gene>
    <name evidence="5" type="ORF">M0R45_031408</name>
</gene>
<feature type="domain" description="CCHC-type" evidence="4">
    <location>
        <begin position="240"/>
        <end position="255"/>
    </location>
</feature>
<evidence type="ECO:0000256" key="1">
    <source>
        <dbReference type="PROSITE-ProRule" id="PRU00047"/>
    </source>
</evidence>
<evidence type="ECO:0000256" key="2">
    <source>
        <dbReference type="SAM" id="MobiDB-lite"/>
    </source>
</evidence>
<dbReference type="PANTHER" id="PTHR31286">
    <property type="entry name" value="GLYCINE-RICH CELL WALL STRUCTURAL PROTEIN 1.8-LIKE"/>
    <property type="match status" value="1"/>
</dbReference>
<dbReference type="InterPro" id="IPR040256">
    <property type="entry name" value="At4g02000-like"/>
</dbReference>
<evidence type="ECO:0000256" key="3">
    <source>
        <dbReference type="SAM" id="SignalP"/>
    </source>
</evidence>
<dbReference type="PROSITE" id="PS50158">
    <property type="entry name" value="ZF_CCHC"/>
    <property type="match status" value="1"/>
</dbReference>
<dbReference type="Pfam" id="PF14392">
    <property type="entry name" value="zf-CCHC_4"/>
    <property type="match status" value="1"/>
</dbReference>